<feature type="DNA-binding region" description="H-T-H motif" evidence="5">
    <location>
        <begin position="34"/>
        <end position="53"/>
    </location>
</feature>
<dbReference type="InterPro" id="IPR009057">
    <property type="entry name" value="Homeodomain-like_sf"/>
</dbReference>
<dbReference type="PANTHER" id="PTHR30055">
    <property type="entry name" value="HTH-TYPE TRANSCRIPTIONAL REGULATOR RUTR"/>
    <property type="match status" value="1"/>
</dbReference>
<keyword evidence="4" id="KW-0804">Transcription</keyword>
<protein>
    <submittedName>
        <fullName evidence="7">TetR family transcriptional regulator</fullName>
    </submittedName>
</protein>
<accession>A0AA41U5T4</accession>
<evidence type="ECO:0000256" key="1">
    <source>
        <dbReference type="ARBA" id="ARBA00022491"/>
    </source>
</evidence>
<dbReference type="Proteomes" id="UP001165378">
    <property type="component" value="Unassembled WGS sequence"/>
</dbReference>
<dbReference type="SUPFAM" id="SSF48498">
    <property type="entry name" value="Tetracyclin repressor-like, C-terminal domain"/>
    <property type="match status" value="1"/>
</dbReference>
<dbReference type="InterPro" id="IPR004111">
    <property type="entry name" value="Repressor_TetR_C"/>
</dbReference>
<evidence type="ECO:0000256" key="2">
    <source>
        <dbReference type="ARBA" id="ARBA00023015"/>
    </source>
</evidence>
<evidence type="ECO:0000256" key="4">
    <source>
        <dbReference type="ARBA" id="ARBA00023163"/>
    </source>
</evidence>
<dbReference type="Gene3D" id="1.10.357.10">
    <property type="entry name" value="Tetracycline Repressor, domain 2"/>
    <property type="match status" value="1"/>
</dbReference>
<dbReference type="InterPro" id="IPR003012">
    <property type="entry name" value="Tet_transcr_reg_TetR"/>
</dbReference>
<dbReference type="RefSeq" id="WP_235054956.1">
    <property type="nucleotide sequence ID" value="NZ_JAKFHA010000015.1"/>
</dbReference>
<reference evidence="7" key="1">
    <citation type="submission" date="2022-01" db="EMBL/GenBank/DDBJ databases">
        <title>Genome-Based Taxonomic Classification of the Phylum Actinobacteria.</title>
        <authorList>
            <person name="Gao Y."/>
        </authorList>
    </citation>
    <scope>NUCLEOTIDE SEQUENCE</scope>
    <source>
        <strain evidence="7">KLBMP 8922</strain>
    </source>
</reference>
<dbReference type="Gene3D" id="1.10.10.60">
    <property type="entry name" value="Homeodomain-like"/>
    <property type="match status" value="1"/>
</dbReference>
<evidence type="ECO:0000313" key="7">
    <source>
        <dbReference type="EMBL" id="MCF2530294.1"/>
    </source>
</evidence>
<dbReference type="PROSITE" id="PS50977">
    <property type="entry name" value="HTH_TETR_2"/>
    <property type="match status" value="1"/>
</dbReference>
<evidence type="ECO:0000259" key="6">
    <source>
        <dbReference type="PROSITE" id="PS50977"/>
    </source>
</evidence>
<sequence length="226" mass="24606">MPTERESGRGRLSREIVLTTALALVDREGLDALSMRKLAGELGVEPMALYHYAENKDALLDGLVELMFDETHQALDAGPEETGVRAEMHRIALAFYRAANTHPQVLPLVVSRLLTVPLVRRPAPVLRLPERVLARLAAEGVDGPSAIRAYRACSAWALGFAIIDLRAVVDAPDETDPGFRLGLHRLRKDYPMLRSLAPVMAEGGGEPEFLAGLDALLDGLGIIDED</sequence>
<name>A0AA41U5T4_9ACTN</name>
<dbReference type="InterPro" id="IPR001647">
    <property type="entry name" value="HTH_TetR"/>
</dbReference>
<dbReference type="GO" id="GO:0003700">
    <property type="term" value="F:DNA-binding transcription factor activity"/>
    <property type="evidence" value="ECO:0007669"/>
    <property type="project" value="TreeGrafter"/>
</dbReference>
<dbReference type="GO" id="GO:0000976">
    <property type="term" value="F:transcription cis-regulatory region binding"/>
    <property type="evidence" value="ECO:0007669"/>
    <property type="project" value="TreeGrafter"/>
</dbReference>
<dbReference type="PANTHER" id="PTHR30055:SF151">
    <property type="entry name" value="TRANSCRIPTIONAL REGULATORY PROTEIN"/>
    <property type="match status" value="1"/>
</dbReference>
<evidence type="ECO:0000256" key="3">
    <source>
        <dbReference type="ARBA" id="ARBA00023125"/>
    </source>
</evidence>
<dbReference type="EMBL" id="JAKFHA010000015">
    <property type="protein sequence ID" value="MCF2530294.1"/>
    <property type="molecule type" value="Genomic_DNA"/>
</dbReference>
<evidence type="ECO:0000313" key="8">
    <source>
        <dbReference type="Proteomes" id="UP001165378"/>
    </source>
</evidence>
<dbReference type="AlphaFoldDB" id="A0AA41U5T4"/>
<keyword evidence="1" id="KW-0678">Repressor</keyword>
<dbReference type="GO" id="GO:0045892">
    <property type="term" value="P:negative regulation of DNA-templated transcription"/>
    <property type="evidence" value="ECO:0007669"/>
    <property type="project" value="InterPro"/>
</dbReference>
<dbReference type="InterPro" id="IPR036271">
    <property type="entry name" value="Tet_transcr_reg_TetR-rel_C_sf"/>
</dbReference>
<keyword evidence="3 5" id="KW-0238">DNA-binding</keyword>
<dbReference type="Pfam" id="PF00440">
    <property type="entry name" value="TetR_N"/>
    <property type="match status" value="1"/>
</dbReference>
<dbReference type="GO" id="GO:0046677">
    <property type="term" value="P:response to antibiotic"/>
    <property type="evidence" value="ECO:0007669"/>
    <property type="project" value="InterPro"/>
</dbReference>
<dbReference type="PRINTS" id="PR00400">
    <property type="entry name" value="TETREPRESSOR"/>
</dbReference>
<dbReference type="SUPFAM" id="SSF46689">
    <property type="entry name" value="Homeodomain-like"/>
    <property type="match status" value="1"/>
</dbReference>
<dbReference type="InterPro" id="IPR050109">
    <property type="entry name" value="HTH-type_TetR-like_transc_reg"/>
</dbReference>
<keyword evidence="8" id="KW-1185">Reference proteome</keyword>
<dbReference type="Pfam" id="PF02909">
    <property type="entry name" value="TetR_C_1"/>
    <property type="match status" value="1"/>
</dbReference>
<proteinExistence type="predicted"/>
<organism evidence="7 8">
    <name type="scientific">Yinghuangia soli</name>
    <dbReference type="NCBI Taxonomy" id="2908204"/>
    <lineage>
        <taxon>Bacteria</taxon>
        <taxon>Bacillati</taxon>
        <taxon>Actinomycetota</taxon>
        <taxon>Actinomycetes</taxon>
        <taxon>Kitasatosporales</taxon>
        <taxon>Streptomycetaceae</taxon>
        <taxon>Yinghuangia</taxon>
    </lineage>
</organism>
<feature type="domain" description="HTH tetR-type" evidence="6">
    <location>
        <begin position="11"/>
        <end position="71"/>
    </location>
</feature>
<evidence type="ECO:0000256" key="5">
    <source>
        <dbReference type="PROSITE-ProRule" id="PRU00335"/>
    </source>
</evidence>
<comment type="caution">
    <text evidence="7">The sequence shown here is derived from an EMBL/GenBank/DDBJ whole genome shotgun (WGS) entry which is preliminary data.</text>
</comment>
<gene>
    <name evidence="7" type="ORF">LZ495_24160</name>
</gene>
<keyword evidence="2" id="KW-0805">Transcription regulation</keyword>